<dbReference type="RefSeq" id="WP_043895698.1">
    <property type="nucleotide sequence ID" value="NZ_CP054198.1"/>
</dbReference>
<evidence type="ECO:0000313" key="2">
    <source>
        <dbReference type="Proteomes" id="UP001148834"/>
    </source>
</evidence>
<proteinExistence type="predicted"/>
<comment type="caution">
    <text evidence="1">The sequence shown here is derived from an EMBL/GenBank/DDBJ whole genome shotgun (WGS) entry which is preliminary data.</text>
</comment>
<sequence length="272" mass="30907">MAEQFDLELFENDAHQNGIKYWHAHDFMLHLGYESWASFKNVINKAMSSCANLEIDIMENFSQIDIIFQGKETKTYKLSRFACFLVTMHADSKKEQVAQAKTILAAVADKLVQNAIDDNAIQRLEIRKKLADGEQIMSASAKGAGLLPEHFGIFKDAGFRGMYNMGLAELKRYKQMPDEKGTLYDFMGNTELAGNWFRVTQTAERIKSKNVRGLSALQNTASQVGKEVRDMMIKNSGIAPEHLELEQNIKEVKKTLKGANREMIKYDKPKKK</sequence>
<name>A0A6M8T3R4_GLAPU</name>
<evidence type="ECO:0000313" key="1">
    <source>
        <dbReference type="EMBL" id="MDD2167394.1"/>
    </source>
</evidence>
<accession>A0A6M8T3R4</accession>
<gene>
    <name evidence="1" type="ORF">N5925_01985</name>
</gene>
<reference evidence="1" key="1">
    <citation type="submission" date="2022-09" db="EMBL/GenBank/DDBJ databases">
        <title>Molecular characterization of Glaesserella parasuis strains circulating in commercial swine farms using whole-genome sequencing.</title>
        <authorList>
            <person name="Mugabi R."/>
            <person name="Clavijo M."/>
            <person name="Li G."/>
        </authorList>
    </citation>
    <scope>NUCLEOTIDE SEQUENCE</scope>
    <source>
        <strain evidence="1">0435-53</strain>
    </source>
</reference>
<dbReference type="AlphaFoldDB" id="A0A6M8T3R4"/>
<dbReference type="Proteomes" id="UP001148834">
    <property type="component" value="Unassembled WGS sequence"/>
</dbReference>
<organism evidence="1 2">
    <name type="scientific">Glaesserella parasuis</name>
    <name type="common">Haemophilus parasuis</name>
    <dbReference type="NCBI Taxonomy" id="738"/>
    <lineage>
        <taxon>Bacteria</taxon>
        <taxon>Pseudomonadati</taxon>
        <taxon>Pseudomonadota</taxon>
        <taxon>Gammaproteobacteria</taxon>
        <taxon>Pasteurellales</taxon>
        <taxon>Pasteurellaceae</taxon>
        <taxon>Glaesserella</taxon>
    </lineage>
</organism>
<dbReference type="EMBL" id="JAODIR010000005">
    <property type="protein sequence ID" value="MDD2167394.1"/>
    <property type="molecule type" value="Genomic_DNA"/>
</dbReference>
<protein>
    <submittedName>
        <fullName evidence="1">Damage-inducible protein D</fullName>
    </submittedName>
</protein>